<dbReference type="InterPro" id="IPR039564">
    <property type="entry name" value="Peptidase_C39-like"/>
</dbReference>
<organism evidence="3 4">
    <name type="scientific">Galactobacter valiniphilus</name>
    <dbReference type="NCBI Taxonomy" id="2676122"/>
    <lineage>
        <taxon>Bacteria</taxon>
        <taxon>Bacillati</taxon>
        <taxon>Actinomycetota</taxon>
        <taxon>Actinomycetes</taxon>
        <taxon>Micrococcales</taxon>
        <taxon>Micrococcaceae</taxon>
        <taxon>Galactobacter</taxon>
    </lineage>
</organism>
<evidence type="ECO:0000259" key="2">
    <source>
        <dbReference type="Pfam" id="PF13529"/>
    </source>
</evidence>
<comment type="caution">
    <text evidence="3">The sequence shown here is derived from an EMBL/GenBank/DDBJ whole genome shotgun (WGS) entry which is preliminary data.</text>
</comment>
<accession>A0A399J9E2</accession>
<dbReference type="RefSeq" id="WP_119425811.1">
    <property type="nucleotide sequence ID" value="NZ_QQXK01000036.1"/>
</dbReference>
<dbReference type="AlphaFoldDB" id="A0A399J9E2"/>
<dbReference type="Proteomes" id="UP000265419">
    <property type="component" value="Unassembled WGS sequence"/>
</dbReference>
<name>A0A399J9E2_9MICC</name>
<proteinExistence type="predicted"/>
<evidence type="ECO:0000313" key="4">
    <source>
        <dbReference type="Proteomes" id="UP000265419"/>
    </source>
</evidence>
<gene>
    <name evidence="3" type="ORF">DWB68_14385</name>
</gene>
<feature type="domain" description="Peptidase C39-like" evidence="2">
    <location>
        <begin position="56"/>
        <end position="173"/>
    </location>
</feature>
<keyword evidence="4" id="KW-1185">Reference proteome</keyword>
<reference evidence="3 4" key="1">
    <citation type="submission" date="2018-07" db="EMBL/GenBank/DDBJ databases">
        <title>Arthrobacter sp. nov., isolated from raw cow's milk with high bacterial count.</title>
        <authorList>
            <person name="Hahne J."/>
            <person name="Isele D."/>
            <person name="Lipski A."/>
        </authorList>
    </citation>
    <scope>NUCLEOTIDE SEQUENCE [LARGE SCALE GENOMIC DNA]</scope>
    <source>
        <strain evidence="3 4">JZ R-35</strain>
    </source>
</reference>
<protein>
    <recommendedName>
        <fullName evidence="2">Peptidase C39-like domain-containing protein</fullName>
    </recommendedName>
</protein>
<evidence type="ECO:0000256" key="1">
    <source>
        <dbReference type="SAM" id="SignalP"/>
    </source>
</evidence>
<keyword evidence="1" id="KW-0732">Signal</keyword>
<evidence type="ECO:0000313" key="3">
    <source>
        <dbReference type="EMBL" id="RII41137.1"/>
    </source>
</evidence>
<dbReference type="Gene3D" id="3.90.70.10">
    <property type="entry name" value="Cysteine proteinases"/>
    <property type="match status" value="1"/>
</dbReference>
<sequence>MKTTIATKLAAGTLTLGLLAAAGAPLATAQPVTAAPAPAVVAPAAVKAASNTLIAIKQMSTGTAAARNCGPTSVVIALKAVGKTPSGYKTSAVQAVKNVRASIGHTRSTDLIADLKPQITKYGVKATKVTYAQGLAAAAKGKTVILHTNLYGGHYLVAKGKDASGRIFISDPAKGSKSAKTTAYLNSIKRSLNRALVVG</sequence>
<dbReference type="EMBL" id="QQXK01000036">
    <property type="protein sequence ID" value="RII41137.1"/>
    <property type="molecule type" value="Genomic_DNA"/>
</dbReference>
<feature type="chain" id="PRO_5039188104" description="Peptidase C39-like domain-containing protein" evidence="1">
    <location>
        <begin position="30"/>
        <end position="199"/>
    </location>
</feature>
<dbReference type="Pfam" id="PF13529">
    <property type="entry name" value="Peptidase_C39_2"/>
    <property type="match status" value="1"/>
</dbReference>
<feature type="signal peptide" evidence="1">
    <location>
        <begin position="1"/>
        <end position="29"/>
    </location>
</feature>